<evidence type="ECO:0000256" key="10">
    <source>
        <dbReference type="ARBA" id="ARBA00023299"/>
    </source>
</evidence>
<dbReference type="InterPro" id="IPR023214">
    <property type="entry name" value="HAD_sf"/>
</dbReference>
<comment type="pathway">
    <text evidence="2">Amino-acid biosynthesis; L-serine biosynthesis; L-serine from 3-phospho-D-glycerate: step 3/3.</text>
</comment>
<evidence type="ECO:0000256" key="12">
    <source>
        <dbReference type="PIRSR" id="PIRSR604469-1"/>
    </source>
</evidence>
<keyword evidence="8" id="KW-0378">Hydrolase</keyword>
<sequence length="272" mass="30686">MRLWRSRHPSSLHFALDYFLFSSSNHKYKMPRVELTTATRMHHYCDMSTAETLEAWRAADAVCFDVDSTVITDEGLDELANFCGKGDIVQKITQEAMRGGVEFREALRARLNLLRPEKDIVQKFIRAHPPSLTPGIKELVSELQSRETDVYLVSGGFMSLISPVAEKLGIPRENVIANRLQFYFDGQYAGFDESQPTSRSGGKAEVVAALLRKHGYECLVMVGDGMTDMEACPPAHAFIGFGGNVEREAVKEKAPLYVTSFHWLRQRLNEKH</sequence>
<dbReference type="GO" id="GO:0006564">
    <property type="term" value="P:L-serine biosynthetic process"/>
    <property type="evidence" value="ECO:0007669"/>
    <property type="project" value="UniProtKB-KW"/>
</dbReference>
<dbReference type="CDD" id="cd04309">
    <property type="entry name" value="HAD_PSP_eu"/>
    <property type="match status" value="1"/>
</dbReference>
<evidence type="ECO:0000256" key="7">
    <source>
        <dbReference type="ARBA" id="ARBA00022723"/>
    </source>
</evidence>
<dbReference type="UniPathway" id="UPA00135">
    <property type="reaction ID" value="UER00198"/>
</dbReference>
<keyword evidence="13" id="KW-1185">Reference proteome</keyword>
<dbReference type="PANTHER" id="PTHR43344">
    <property type="entry name" value="PHOSPHOSERINE PHOSPHATASE"/>
    <property type="match status" value="1"/>
</dbReference>
<dbReference type="PANTHER" id="PTHR43344:SF2">
    <property type="entry name" value="PHOSPHOSERINE PHOSPHATASE"/>
    <property type="match status" value="1"/>
</dbReference>
<dbReference type="AlphaFoldDB" id="A0A8B7NG01"/>
<accession>A0A8B7NG01</accession>
<evidence type="ECO:0000256" key="4">
    <source>
        <dbReference type="ARBA" id="ARBA00012640"/>
    </source>
</evidence>
<keyword evidence="7" id="KW-0479">Metal-binding</keyword>
<dbReference type="Pfam" id="PF00702">
    <property type="entry name" value="Hydrolase"/>
    <property type="match status" value="1"/>
</dbReference>
<evidence type="ECO:0000256" key="3">
    <source>
        <dbReference type="ARBA" id="ARBA00009184"/>
    </source>
</evidence>
<dbReference type="GO" id="GO:0036424">
    <property type="term" value="F:L-phosphoserine phosphatase activity"/>
    <property type="evidence" value="ECO:0007669"/>
    <property type="project" value="InterPro"/>
</dbReference>
<gene>
    <name evidence="14" type="primary">LOC108669658</name>
</gene>
<dbReference type="SUPFAM" id="SSF56784">
    <property type="entry name" value="HAD-like"/>
    <property type="match status" value="1"/>
</dbReference>
<reference evidence="14" key="1">
    <citation type="submission" date="2025-08" db="UniProtKB">
        <authorList>
            <consortium name="RefSeq"/>
        </authorList>
    </citation>
    <scope>IDENTIFICATION</scope>
    <source>
        <tissue evidence="14">Whole organism</tissue>
    </source>
</reference>
<evidence type="ECO:0000256" key="5">
    <source>
        <dbReference type="ARBA" id="ARBA00015196"/>
    </source>
</evidence>
<evidence type="ECO:0000313" key="14">
    <source>
        <dbReference type="RefSeq" id="XP_018012544.1"/>
    </source>
</evidence>
<protein>
    <recommendedName>
        <fullName evidence="5">Phosphoserine phosphatase</fullName>
        <ecNumber evidence="4">3.1.3.3</ecNumber>
    </recommendedName>
    <alternativeName>
        <fullName evidence="11">O-phosphoserine phosphohydrolase</fullName>
    </alternativeName>
</protein>
<dbReference type="RefSeq" id="XP_018012544.1">
    <property type="nucleotide sequence ID" value="XM_018157055.2"/>
</dbReference>
<evidence type="ECO:0000313" key="13">
    <source>
        <dbReference type="Proteomes" id="UP000694843"/>
    </source>
</evidence>
<dbReference type="FunFam" id="3.40.50.1000:FF:000077">
    <property type="entry name" value="Phosphoserine phosphatase, chloroplastic"/>
    <property type="match status" value="1"/>
</dbReference>
<dbReference type="InterPro" id="IPR036412">
    <property type="entry name" value="HAD-like_sf"/>
</dbReference>
<keyword evidence="9" id="KW-0460">Magnesium</keyword>
<dbReference type="GeneID" id="108669658"/>
<feature type="active site" description="Proton donor" evidence="12">
    <location>
        <position position="67"/>
    </location>
</feature>
<dbReference type="GO" id="GO:0005737">
    <property type="term" value="C:cytoplasm"/>
    <property type="evidence" value="ECO:0007669"/>
    <property type="project" value="TreeGrafter"/>
</dbReference>
<feature type="active site" description="Nucleophile" evidence="12">
    <location>
        <position position="65"/>
    </location>
</feature>
<evidence type="ECO:0000256" key="1">
    <source>
        <dbReference type="ARBA" id="ARBA00001946"/>
    </source>
</evidence>
<keyword evidence="6" id="KW-0028">Amino-acid biosynthesis</keyword>
<dbReference type="Gene3D" id="1.10.150.210">
    <property type="entry name" value="Phosphoserine phosphatase, domain 2"/>
    <property type="match status" value="1"/>
</dbReference>
<name>A0A8B7NG01_HYAAZ</name>
<evidence type="ECO:0000256" key="9">
    <source>
        <dbReference type="ARBA" id="ARBA00022842"/>
    </source>
</evidence>
<evidence type="ECO:0000256" key="2">
    <source>
        <dbReference type="ARBA" id="ARBA00005135"/>
    </source>
</evidence>
<keyword evidence="10" id="KW-0718">Serine biosynthesis</keyword>
<dbReference type="KEGG" id="hazt:108669658"/>
<proteinExistence type="inferred from homology"/>
<organism evidence="13 14">
    <name type="scientific">Hyalella azteca</name>
    <name type="common">Amphipod</name>
    <dbReference type="NCBI Taxonomy" id="294128"/>
    <lineage>
        <taxon>Eukaryota</taxon>
        <taxon>Metazoa</taxon>
        <taxon>Ecdysozoa</taxon>
        <taxon>Arthropoda</taxon>
        <taxon>Crustacea</taxon>
        <taxon>Multicrustacea</taxon>
        <taxon>Malacostraca</taxon>
        <taxon>Eumalacostraca</taxon>
        <taxon>Peracarida</taxon>
        <taxon>Amphipoda</taxon>
        <taxon>Senticaudata</taxon>
        <taxon>Talitrida</taxon>
        <taxon>Talitroidea</taxon>
        <taxon>Hyalellidae</taxon>
        <taxon>Hyalella</taxon>
    </lineage>
</organism>
<dbReference type="Gene3D" id="3.40.50.1000">
    <property type="entry name" value="HAD superfamily/HAD-like"/>
    <property type="match status" value="1"/>
</dbReference>
<dbReference type="CTD" id="39085"/>
<comment type="similarity">
    <text evidence="3">Belongs to the HAD-like hydrolase superfamily. SerB family.</text>
</comment>
<dbReference type="InterPro" id="IPR004469">
    <property type="entry name" value="PSP"/>
</dbReference>
<dbReference type="EC" id="3.1.3.3" evidence="4"/>
<dbReference type="GO" id="GO:0000287">
    <property type="term" value="F:magnesium ion binding"/>
    <property type="evidence" value="ECO:0007669"/>
    <property type="project" value="TreeGrafter"/>
</dbReference>
<comment type="cofactor">
    <cofactor evidence="1">
        <name>Mg(2+)</name>
        <dbReference type="ChEBI" id="CHEBI:18420"/>
    </cofactor>
</comment>
<dbReference type="InterPro" id="IPR050582">
    <property type="entry name" value="HAD-like_SerB"/>
</dbReference>
<dbReference type="Proteomes" id="UP000694843">
    <property type="component" value="Unplaced"/>
</dbReference>
<dbReference type="OMA" id="ANYFIGF"/>
<evidence type="ECO:0000256" key="6">
    <source>
        <dbReference type="ARBA" id="ARBA00022605"/>
    </source>
</evidence>
<dbReference type="NCBIfam" id="TIGR01488">
    <property type="entry name" value="HAD-SF-IB"/>
    <property type="match status" value="1"/>
</dbReference>
<dbReference type="OrthoDB" id="27226at2759"/>
<evidence type="ECO:0000256" key="11">
    <source>
        <dbReference type="ARBA" id="ARBA00031693"/>
    </source>
</evidence>
<evidence type="ECO:0000256" key="8">
    <source>
        <dbReference type="ARBA" id="ARBA00022801"/>
    </source>
</evidence>
<dbReference type="NCBIfam" id="TIGR00338">
    <property type="entry name" value="serB"/>
    <property type="match status" value="1"/>
</dbReference>